<dbReference type="PIRSF" id="PIRSF032038">
    <property type="entry name" value="UCP023238"/>
    <property type="match status" value="1"/>
</dbReference>
<accession>A0ABY7NLI3</accession>
<evidence type="ECO:0000256" key="1">
    <source>
        <dbReference type="SAM" id="SignalP"/>
    </source>
</evidence>
<sequence length="178" mass="19144">MRAVLLMCNGMALLLCSAAGARQPNMPPAAEVAPVKELARCKAIVDSPSRLACYDQAADQLLTAEKKADIIVVDRQEIEKTNRSLFGFGLPDLSIFRSHGASMPAVNQIDGVIASAQSDASDQWTFHLQDGAVWQQIDTNNLSRSPRSGDPVVIKRASLGSYILSVSRAPGVRVRRVG</sequence>
<evidence type="ECO:0000313" key="2">
    <source>
        <dbReference type="EMBL" id="WBO22391.1"/>
    </source>
</evidence>
<feature type="signal peptide" evidence="1">
    <location>
        <begin position="1"/>
        <end position="21"/>
    </location>
</feature>
<protein>
    <submittedName>
        <fullName evidence="2">Uncharacterized protein</fullName>
    </submittedName>
</protein>
<keyword evidence="1" id="KW-0732">Signal</keyword>
<evidence type="ECO:0000313" key="3">
    <source>
        <dbReference type="Proteomes" id="UP001210865"/>
    </source>
</evidence>
<feature type="chain" id="PRO_5046565847" evidence="1">
    <location>
        <begin position="22"/>
        <end position="178"/>
    </location>
</feature>
<dbReference type="RefSeq" id="WP_270077036.1">
    <property type="nucleotide sequence ID" value="NZ_CP115174.1"/>
</dbReference>
<dbReference type="InterPro" id="IPR016987">
    <property type="entry name" value="UCP023238"/>
</dbReference>
<organism evidence="2 3">
    <name type="scientific">Sphingomonas abietis</name>
    <dbReference type="NCBI Taxonomy" id="3012344"/>
    <lineage>
        <taxon>Bacteria</taxon>
        <taxon>Pseudomonadati</taxon>
        <taxon>Pseudomonadota</taxon>
        <taxon>Alphaproteobacteria</taxon>
        <taxon>Sphingomonadales</taxon>
        <taxon>Sphingomonadaceae</taxon>
        <taxon>Sphingomonas</taxon>
    </lineage>
</organism>
<reference evidence="2 3" key="1">
    <citation type="submission" date="2022-12" db="EMBL/GenBank/DDBJ databases">
        <title>Sphingomonas abieness sp. nov., an endophytic bacterium isolated from Abies koreana.</title>
        <authorList>
            <person name="Jiang L."/>
            <person name="Lee J."/>
        </authorList>
    </citation>
    <scope>NUCLEOTIDE SEQUENCE [LARGE SCALE GENOMIC DNA]</scope>
    <source>
        <strain evidence="3">PAMB 00755</strain>
    </source>
</reference>
<name>A0ABY7NLI3_9SPHN</name>
<dbReference type="Proteomes" id="UP001210865">
    <property type="component" value="Chromosome"/>
</dbReference>
<keyword evidence="3" id="KW-1185">Reference proteome</keyword>
<gene>
    <name evidence="2" type="ORF">PBT88_20000</name>
</gene>
<proteinExistence type="predicted"/>
<dbReference type="EMBL" id="CP115174">
    <property type="protein sequence ID" value="WBO22391.1"/>
    <property type="molecule type" value="Genomic_DNA"/>
</dbReference>